<comment type="subunit">
    <text evidence="5">Component of the origin recognition complex (ORC).</text>
</comment>
<feature type="compositionally biased region" description="Low complexity" evidence="6">
    <location>
        <begin position="1"/>
        <end position="12"/>
    </location>
</feature>
<organism evidence="9 10">
    <name type="scientific">Puccinia coronata f. sp. avenae</name>
    <dbReference type="NCBI Taxonomy" id="200324"/>
    <lineage>
        <taxon>Eukaryota</taxon>
        <taxon>Fungi</taxon>
        <taxon>Dikarya</taxon>
        <taxon>Basidiomycota</taxon>
        <taxon>Pucciniomycotina</taxon>
        <taxon>Pucciniomycetes</taxon>
        <taxon>Pucciniales</taxon>
        <taxon>Pucciniaceae</taxon>
        <taxon>Puccinia</taxon>
    </lineage>
</organism>
<accession>A0A2N5SE45</accession>
<evidence type="ECO:0000256" key="2">
    <source>
        <dbReference type="ARBA" id="ARBA00007421"/>
    </source>
</evidence>
<feature type="region of interest" description="Disordered" evidence="6">
    <location>
        <begin position="1"/>
        <end position="97"/>
    </location>
</feature>
<keyword evidence="4 5" id="KW-0539">Nucleus</keyword>
<gene>
    <name evidence="9" type="ORF">PCANC_18443</name>
</gene>
<name>A0A2N5SE45_9BASI</name>
<evidence type="ECO:0000256" key="4">
    <source>
        <dbReference type="ARBA" id="ARBA00023242"/>
    </source>
</evidence>
<feature type="compositionally biased region" description="Acidic residues" evidence="6">
    <location>
        <begin position="82"/>
        <end position="91"/>
    </location>
</feature>
<dbReference type="AlphaFoldDB" id="A0A2N5SE45"/>
<reference evidence="9 10" key="1">
    <citation type="submission" date="2017-11" db="EMBL/GenBank/DDBJ databases">
        <title>De novo assembly and phasing of dikaryotic genomes from two isolates of Puccinia coronata f. sp. avenae, the causal agent of oat crown rust.</title>
        <authorList>
            <person name="Miller M.E."/>
            <person name="Zhang Y."/>
            <person name="Omidvar V."/>
            <person name="Sperschneider J."/>
            <person name="Schwessinger B."/>
            <person name="Raley C."/>
            <person name="Palmer J.M."/>
            <person name="Garnica D."/>
            <person name="Upadhyaya N."/>
            <person name="Rathjen J."/>
            <person name="Taylor J.M."/>
            <person name="Park R.F."/>
            <person name="Dodds P.N."/>
            <person name="Hirsch C.D."/>
            <person name="Kianian S.F."/>
            <person name="Figueroa M."/>
        </authorList>
    </citation>
    <scope>NUCLEOTIDE SEQUENCE [LARGE SCALE GENOMIC DNA]</scope>
    <source>
        <strain evidence="9">12NC29</strain>
    </source>
</reference>
<dbReference type="EMBL" id="PGCJ01001018">
    <property type="protein sequence ID" value="PLW11474.1"/>
    <property type="molecule type" value="Genomic_DNA"/>
</dbReference>
<proteinExistence type="inferred from homology"/>
<dbReference type="PANTHER" id="PTHR14052:SF0">
    <property type="entry name" value="ORIGIN RECOGNITION COMPLEX SUBUNIT 2"/>
    <property type="match status" value="1"/>
</dbReference>
<comment type="function">
    <text evidence="5">Component of the origin recognition complex (ORC) that binds origins of replication. DNA-binding is ATP-dependent. ORC is required to assemble the pre-replication complex necessary to initiate DNA replication.</text>
</comment>
<dbReference type="InterPro" id="IPR056772">
    <property type="entry name" value="RecA-like_ORC2"/>
</dbReference>
<evidence type="ECO:0000259" key="7">
    <source>
        <dbReference type="Pfam" id="PF04084"/>
    </source>
</evidence>
<evidence type="ECO:0000256" key="1">
    <source>
        <dbReference type="ARBA" id="ARBA00004123"/>
    </source>
</evidence>
<feature type="domain" description="Origin recognition complex subunit 2 RecA-like" evidence="7">
    <location>
        <begin position="169"/>
        <end position="364"/>
    </location>
</feature>
<evidence type="ECO:0000259" key="8">
    <source>
        <dbReference type="Pfam" id="PF24882"/>
    </source>
</evidence>
<comment type="similarity">
    <text evidence="2 5">Belongs to the ORC2 family.</text>
</comment>
<comment type="subcellular location">
    <subcellularLocation>
        <location evidence="1 5">Nucleus</location>
    </subcellularLocation>
</comment>
<dbReference type="PANTHER" id="PTHR14052">
    <property type="entry name" value="ORIGIN RECOGNITION COMPLEX SUBUNIT 2"/>
    <property type="match status" value="1"/>
</dbReference>
<dbReference type="OrthoDB" id="346673at2759"/>
<keyword evidence="3 5" id="KW-0235">DNA replication</keyword>
<evidence type="ECO:0000313" key="10">
    <source>
        <dbReference type="Proteomes" id="UP000235388"/>
    </source>
</evidence>
<dbReference type="GO" id="GO:0006260">
    <property type="term" value="P:DNA replication"/>
    <property type="evidence" value="ECO:0007669"/>
    <property type="project" value="UniProtKB-UniRule"/>
</dbReference>
<dbReference type="InterPro" id="IPR007220">
    <property type="entry name" value="ORC2"/>
</dbReference>
<dbReference type="Pfam" id="PF04084">
    <property type="entry name" value="RecA-like_ORC2"/>
    <property type="match status" value="1"/>
</dbReference>
<dbReference type="Proteomes" id="UP000235388">
    <property type="component" value="Unassembled WGS sequence"/>
</dbReference>
<dbReference type="InterPro" id="IPR056773">
    <property type="entry name" value="WHD_ORC2"/>
</dbReference>
<feature type="domain" description="Origin recognition complex subunit 2 winged-helix" evidence="8">
    <location>
        <begin position="466"/>
        <end position="541"/>
    </location>
</feature>
<sequence>MGTSKSTSPTKSTSKKAESTRKNSNKRPASYSDSPSPVPSAIRDKGKNKQIETIAVEENAPEDDDHSERPTAQRVTFHLTDEIDQEDDDDSDRSSSADLLAKMDKRDTQDGEQPEGFLTAKNSSDAYFLAHGKANPTSTNLFSARPNRQAPLSVSDFLQSFDPQPLRSARSTWNQWTAELLEGYSILFYGLGSKRATLNEFVEQHLVKTLGWEGLVINGFQAGCDLSSLLNDLEEIVDNSGLEDEAEEDDQHLIRHSAPQKKASSLEVLESRAQRLCGRLNQKDTPSCVLLLHNLDGLGFRNSRVQTILGLLAAQPRIHFLATIDHINAPILLASHLASARPSEQNTSAVIETFPSSYNFLYHHLPTATPYTLESLLSGTVSTVLPPTIFPPTMISGQNQKSDLITNGAPTAKATLHVLSSLTEKAKLLFRLLAEHQISRHQALPPLEADRIDQDVQSLREVEERRAPKIAISATALFELARAEFVTSALTQMQALLVEFRDHAIILAGSSPLNLPLQSHSENPSSMIVADDQEWLWIGLPQKDLEEVLSKLDDL</sequence>
<dbReference type="STRING" id="200324.A0A2N5SE45"/>
<evidence type="ECO:0000256" key="6">
    <source>
        <dbReference type="SAM" id="MobiDB-lite"/>
    </source>
</evidence>
<comment type="caution">
    <text evidence="9">The sequence shown here is derived from an EMBL/GenBank/DDBJ whole genome shotgun (WGS) entry which is preliminary data.</text>
</comment>
<dbReference type="GO" id="GO:0005664">
    <property type="term" value="C:nuclear origin of replication recognition complex"/>
    <property type="evidence" value="ECO:0007669"/>
    <property type="project" value="UniProtKB-UniRule"/>
</dbReference>
<dbReference type="GO" id="GO:0003688">
    <property type="term" value="F:DNA replication origin binding"/>
    <property type="evidence" value="ECO:0007669"/>
    <property type="project" value="UniProtKB-UniRule"/>
</dbReference>
<protein>
    <recommendedName>
        <fullName evidence="5">Origin recognition complex subunit 2</fullName>
    </recommendedName>
</protein>
<evidence type="ECO:0000313" key="9">
    <source>
        <dbReference type="EMBL" id="PLW11474.1"/>
    </source>
</evidence>
<evidence type="ECO:0000256" key="3">
    <source>
        <dbReference type="ARBA" id="ARBA00022705"/>
    </source>
</evidence>
<keyword evidence="10" id="KW-1185">Reference proteome</keyword>
<dbReference type="Pfam" id="PF24882">
    <property type="entry name" value="WHD_ORC2"/>
    <property type="match status" value="1"/>
</dbReference>
<evidence type="ECO:0000256" key="5">
    <source>
        <dbReference type="RuleBase" id="RU368084"/>
    </source>
</evidence>